<feature type="region of interest" description="Disordered" evidence="1">
    <location>
        <begin position="1"/>
        <end position="24"/>
    </location>
</feature>
<comment type="caution">
    <text evidence="2">The sequence shown here is derived from an EMBL/GenBank/DDBJ whole genome shotgun (WGS) entry which is preliminary data.</text>
</comment>
<dbReference type="AlphaFoldDB" id="A0A7J7FXS5"/>
<proteinExistence type="predicted"/>
<gene>
    <name evidence="2" type="ORF">HYC85_027935</name>
</gene>
<organism evidence="2 3">
    <name type="scientific">Camellia sinensis</name>
    <name type="common">Tea plant</name>
    <name type="synonym">Thea sinensis</name>
    <dbReference type="NCBI Taxonomy" id="4442"/>
    <lineage>
        <taxon>Eukaryota</taxon>
        <taxon>Viridiplantae</taxon>
        <taxon>Streptophyta</taxon>
        <taxon>Embryophyta</taxon>
        <taxon>Tracheophyta</taxon>
        <taxon>Spermatophyta</taxon>
        <taxon>Magnoliopsida</taxon>
        <taxon>eudicotyledons</taxon>
        <taxon>Gunneridae</taxon>
        <taxon>Pentapetalae</taxon>
        <taxon>asterids</taxon>
        <taxon>Ericales</taxon>
        <taxon>Theaceae</taxon>
        <taxon>Camellia</taxon>
    </lineage>
</organism>
<dbReference type="PANTHER" id="PTHR45786:SF74">
    <property type="entry name" value="ATP-DEPENDENT DNA HELICASE"/>
    <property type="match status" value="1"/>
</dbReference>
<dbReference type="PANTHER" id="PTHR45786">
    <property type="entry name" value="DNA BINDING PROTEIN-LIKE"/>
    <property type="match status" value="1"/>
</dbReference>
<name>A0A7J7FXS5_CAMSI</name>
<protein>
    <recommendedName>
        <fullName evidence="4">Helitron helicase-like domain-containing protein</fullName>
    </recommendedName>
</protein>
<evidence type="ECO:0000256" key="1">
    <source>
        <dbReference type="SAM" id="MobiDB-lite"/>
    </source>
</evidence>
<keyword evidence="3" id="KW-1185">Reference proteome</keyword>
<accession>A0A7J7FXS5</accession>
<sequence length="334" mass="38564">METYTEPQSKKKKTKQYQRKQKRLSLLAKKRKMHILWYKIKSNIAKEKENVNPISKGKEKMAPSDKRMTNAYQANDCNMSTPINRFVQEDLCTDDELEDMPMNTSIDAQAHKDPCRHYLDNMDVLCPYCSALYWMDEKLTKSSMKRKIRLPLLITPPLPLQVLYDGNNDQLKSFRSYTKVYNTANAFTSLCATLDPRVLSGKGPTSVTIHGELRHRTRSLQPQPGQDASYAQLYIYDPYSSLEIRNRRNPNLRKDVLKTIQDSLLQVNAFVDKFRQTHAILHQIDSIGHNLPAHLHYNSTTDRHWYNLPTADEIAIVIPGDGTKSTAWCALFDI</sequence>
<dbReference type="Proteomes" id="UP000593564">
    <property type="component" value="Unassembled WGS sequence"/>
</dbReference>
<feature type="compositionally biased region" description="Basic residues" evidence="1">
    <location>
        <begin position="10"/>
        <end position="24"/>
    </location>
</feature>
<evidence type="ECO:0008006" key="4">
    <source>
        <dbReference type="Google" id="ProtNLM"/>
    </source>
</evidence>
<dbReference type="EMBL" id="JACBKZ010000014">
    <property type="protein sequence ID" value="KAF5931764.1"/>
    <property type="molecule type" value="Genomic_DNA"/>
</dbReference>
<evidence type="ECO:0000313" key="3">
    <source>
        <dbReference type="Proteomes" id="UP000593564"/>
    </source>
</evidence>
<reference evidence="3" key="1">
    <citation type="journal article" date="2020" name="Nat. Commun.">
        <title>Genome assembly of wild tea tree DASZ reveals pedigree and selection history of tea varieties.</title>
        <authorList>
            <person name="Zhang W."/>
            <person name="Zhang Y."/>
            <person name="Qiu H."/>
            <person name="Guo Y."/>
            <person name="Wan H."/>
            <person name="Zhang X."/>
            <person name="Scossa F."/>
            <person name="Alseekh S."/>
            <person name="Zhang Q."/>
            <person name="Wang P."/>
            <person name="Xu L."/>
            <person name="Schmidt M.H."/>
            <person name="Jia X."/>
            <person name="Li D."/>
            <person name="Zhu A."/>
            <person name="Guo F."/>
            <person name="Chen W."/>
            <person name="Ni D."/>
            <person name="Usadel B."/>
            <person name="Fernie A.R."/>
            <person name="Wen W."/>
        </authorList>
    </citation>
    <scope>NUCLEOTIDE SEQUENCE [LARGE SCALE GENOMIC DNA]</scope>
    <source>
        <strain evidence="3">cv. G240</strain>
    </source>
</reference>
<reference evidence="2 3" key="2">
    <citation type="submission" date="2020-07" db="EMBL/GenBank/DDBJ databases">
        <title>Genome assembly of wild tea tree DASZ reveals pedigree and selection history of tea varieties.</title>
        <authorList>
            <person name="Zhang W."/>
        </authorList>
    </citation>
    <scope>NUCLEOTIDE SEQUENCE [LARGE SCALE GENOMIC DNA]</scope>
    <source>
        <strain evidence="3">cv. G240</strain>
        <tissue evidence="2">Leaf</tissue>
    </source>
</reference>
<evidence type="ECO:0000313" key="2">
    <source>
        <dbReference type="EMBL" id="KAF5931764.1"/>
    </source>
</evidence>